<evidence type="ECO:0000256" key="3">
    <source>
        <dbReference type="ARBA" id="ARBA00022692"/>
    </source>
</evidence>
<gene>
    <name evidence="8" type="ORF">GCM10009854_31540</name>
</gene>
<dbReference type="SUPFAM" id="SSF103473">
    <property type="entry name" value="MFS general substrate transporter"/>
    <property type="match status" value="1"/>
</dbReference>
<dbReference type="InterPro" id="IPR011701">
    <property type="entry name" value="MFS"/>
</dbReference>
<sequence>MNGRIALYVGGLLGPFGGGVVAAMLPELGGTYGISPGLAASSMTAYLLPFAAIMLVSGNLGERWGTGRTIRWAYLAYGVAALLGAIAPSFWLFQGARALQGAANAFTTPLLLAKVAEGTPKHRLGRALGTMGSMQAIGQTSAPLVGGLAAESAWQLAFVGLAVVSAGLALNPLPPDPAGTARSPSTLRDAWHPVVVLAGAVCAVAWMCSAGLPFLVSLRLDDAFALSSGARGLVLTGYGIAGVLAARLTGGAVDRFGERAVVITGLLMAALVVGSVGVLTYLPLVVAVWALAGACGQLILVGINSTVLGRARGGGGAISVVTAWRFLGMAAAPAAFTALYRYDAALGFGLPALLMVLTIPVVAVFWPAAKRER</sequence>
<dbReference type="PANTHER" id="PTHR43124">
    <property type="entry name" value="PURINE EFFLUX PUMP PBUE"/>
    <property type="match status" value="1"/>
</dbReference>
<keyword evidence="4 6" id="KW-1133">Transmembrane helix</keyword>
<feature type="domain" description="Major facilitator superfamily (MFS) profile" evidence="7">
    <location>
        <begin position="3"/>
        <end position="370"/>
    </location>
</feature>
<dbReference type="Pfam" id="PF07690">
    <property type="entry name" value="MFS_1"/>
    <property type="match status" value="1"/>
</dbReference>
<dbReference type="RefSeq" id="WP_344132531.1">
    <property type="nucleotide sequence ID" value="NZ_BAAARA010000010.1"/>
</dbReference>
<dbReference type="Gene3D" id="1.20.1250.20">
    <property type="entry name" value="MFS general substrate transporter like domains"/>
    <property type="match status" value="2"/>
</dbReference>
<evidence type="ECO:0000256" key="2">
    <source>
        <dbReference type="ARBA" id="ARBA00022475"/>
    </source>
</evidence>
<keyword evidence="2" id="KW-1003">Cell membrane</keyword>
<evidence type="ECO:0000256" key="1">
    <source>
        <dbReference type="ARBA" id="ARBA00004651"/>
    </source>
</evidence>
<dbReference type="InterPro" id="IPR036259">
    <property type="entry name" value="MFS_trans_sf"/>
</dbReference>
<keyword evidence="9" id="KW-1185">Reference proteome</keyword>
<evidence type="ECO:0000313" key="8">
    <source>
        <dbReference type="EMBL" id="GAA2351445.1"/>
    </source>
</evidence>
<dbReference type="PROSITE" id="PS50850">
    <property type="entry name" value="MFS"/>
    <property type="match status" value="1"/>
</dbReference>
<keyword evidence="3 6" id="KW-0812">Transmembrane</keyword>
<proteinExistence type="predicted"/>
<evidence type="ECO:0000256" key="5">
    <source>
        <dbReference type="ARBA" id="ARBA00023136"/>
    </source>
</evidence>
<feature type="transmembrane region" description="Helical" evidence="6">
    <location>
        <begin position="153"/>
        <end position="173"/>
    </location>
</feature>
<evidence type="ECO:0000256" key="6">
    <source>
        <dbReference type="SAM" id="Phobius"/>
    </source>
</evidence>
<feature type="transmembrane region" description="Helical" evidence="6">
    <location>
        <begin position="72"/>
        <end position="93"/>
    </location>
</feature>
<evidence type="ECO:0000256" key="4">
    <source>
        <dbReference type="ARBA" id="ARBA00022989"/>
    </source>
</evidence>
<dbReference type="InterPro" id="IPR050189">
    <property type="entry name" value="MFS_Efflux_Transporters"/>
</dbReference>
<dbReference type="EMBL" id="BAAARA010000010">
    <property type="protein sequence ID" value="GAA2351445.1"/>
    <property type="molecule type" value="Genomic_DNA"/>
</dbReference>
<evidence type="ECO:0000313" key="9">
    <source>
        <dbReference type="Proteomes" id="UP001501218"/>
    </source>
</evidence>
<dbReference type="Proteomes" id="UP001501218">
    <property type="component" value="Unassembled WGS sequence"/>
</dbReference>
<feature type="transmembrane region" description="Helical" evidence="6">
    <location>
        <begin position="260"/>
        <end position="282"/>
    </location>
</feature>
<dbReference type="PRINTS" id="PR01036">
    <property type="entry name" value="TCRTETB"/>
</dbReference>
<reference evidence="8 9" key="1">
    <citation type="journal article" date="2019" name="Int. J. Syst. Evol. Microbiol.">
        <title>The Global Catalogue of Microorganisms (GCM) 10K type strain sequencing project: providing services to taxonomists for standard genome sequencing and annotation.</title>
        <authorList>
            <consortium name="The Broad Institute Genomics Platform"/>
            <consortium name="The Broad Institute Genome Sequencing Center for Infectious Disease"/>
            <person name="Wu L."/>
            <person name="Ma J."/>
        </authorList>
    </citation>
    <scope>NUCLEOTIDE SEQUENCE [LARGE SCALE GENOMIC DNA]</scope>
    <source>
        <strain evidence="8 9">JCM 16221</strain>
    </source>
</reference>
<dbReference type="PANTHER" id="PTHR43124:SF3">
    <property type="entry name" value="CHLORAMPHENICOL EFFLUX PUMP RV0191"/>
    <property type="match status" value="1"/>
</dbReference>
<name>A0ABN3GH22_9PSEU</name>
<dbReference type="InterPro" id="IPR020846">
    <property type="entry name" value="MFS_dom"/>
</dbReference>
<feature type="transmembrane region" description="Helical" evidence="6">
    <location>
        <begin position="228"/>
        <end position="248"/>
    </location>
</feature>
<protein>
    <submittedName>
        <fullName evidence="8">MFS transporter</fullName>
    </submittedName>
</protein>
<comment type="subcellular location">
    <subcellularLocation>
        <location evidence="1">Cell membrane</location>
        <topology evidence="1">Multi-pass membrane protein</topology>
    </subcellularLocation>
</comment>
<feature type="transmembrane region" description="Helical" evidence="6">
    <location>
        <begin position="194"/>
        <end position="216"/>
    </location>
</feature>
<keyword evidence="5 6" id="KW-0472">Membrane</keyword>
<organism evidence="8 9">
    <name type="scientific">Saccharopolyspora halophila</name>
    <dbReference type="NCBI Taxonomy" id="405551"/>
    <lineage>
        <taxon>Bacteria</taxon>
        <taxon>Bacillati</taxon>
        <taxon>Actinomycetota</taxon>
        <taxon>Actinomycetes</taxon>
        <taxon>Pseudonocardiales</taxon>
        <taxon>Pseudonocardiaceae</taxon>
        <taxon>Saccharopolyspora</taxon>
    </lineage>
</organism>
<accession>A0ABN3GH22</accession>
<feature type="transmembrane region" description="Helical" evidence="6">
    <location>
        <begin position="38"/>
        <end position="60"/>
    </location>
</feature>
<comment type="caution">
    <text evidence="8">The sequence shown here is derived from an EMBL/GenBank/DDBJ whole genome shotgun (WGS) entry which is preliminary data.</text>
</comment>
<feature type="transmembrane region" description="Helical" evidence="6">
    <location>
        <begin position="288"/>
        <end position="311"/>
    </location>
</feature>
<feature type="transmembrane region" description="Helical" evidence="6">
    <location>
        <begin position="348"/>
        <end position="369"/>
    </location>
</feature>
<evidence type="ECO:0000259" key="7">
    <source>
        <dbReference type="PROSITE" id="PS50850"/>
    </source>
</evidence>
<feature type="transmembrane region" description="Helical" evidence="6">
    <location>
        <begin position="323"/>
        <end position="342"/>
    </location>
</feature>